<name>A0A1I8J2G2_9PLAT</name>
<dbReference type="GO" id="GO:0006310">
    <property type="term" value="P:DNA recombination"/>
    <property type="evidence" value="ECO:0007669"/>
    <property type="project" value="UniProtKB-KW"/>
</dbReference>
<protein>
    <submittedName>
        <fullName evidence="3">Phage_integrase domain-containing protein</fullName>
    </submittedName>
</protein>
<proteinExistence type="predicted"/>
<dbReference type="InterPro" id="IPR011010">
    <property type="entry name" value="DNA_brk_join_enz"/>
</dbReference>
<dbReference type="InterPro" id="IPR013762">
    <property type="entry name" value="Integrase-like_cat_sf"/>
</dbReference>
<evidence type="ECO:0000313" key="3">
    <source>
        <dbReference type="WBParaSite" id="maker-uti_cns_0045496-snap-gene-0.1-mRNA-1"/>
    </source>
</evidence>
<dbReference type="AlphaFoldDB" id="A0A1I8J2G2"/>
<dbReference type="PANTHER" id="PTHR21446:SF12">
    <property type="entry name" value="POTASSIUM CHANNEL TETRAMERIZATION DOMAIN CONTAINING 1"/>
    <property type="match status" value="1"/>
</dbReference>
<dbReference type="SUPFAM" id="SSF56349">
    <property type="entry name" value="DNA breaking-rejoining enzymes"/>
    <property type="match status" value="1"/>
</dbReference>
<dbReference type="GO" id="GO:0003677">
    <property type="term" value="F:DNA binding"/>
    <property type="evidence" value="ECO:0007669"/>
    <property type="project" value="InterPro"/>
</dbReference>
<accession>A0A1I8J2G2</accession>
<keyword evidence="1" id="KW-0233">DNA recombination</keyword>
<dbReference type="PANTHER" id="PTHR21446">
    <property type="entry name" value="DUF3504 DOMAIN-CONTAINING PROTEIN"/>
    <property type="match status" value="1"/>
</dbReference>
<dbReference type="Gene3D" id="1.10.443.10">
    <property type="entry name" value="Intergrase catalytic core"/>
    <property type="match status" value="1"/>
</dbReference>
<organism evidence="2 3">
    <name type="scientific">Macrostomum lignano</name>
    <dbReference type="NCBI Taxonomy" id="282301"/>
    <lineage>
        <taxon>Eukaryota</taxon>
        <taxon>Metazoa</taxon>
        <taxon>Spiralia</taxon>
        <taxon>Lophotrochozoa</taxon>
        <taxon>Platyhelminthes</taxon>
        <taxon>Rhabditophora</taxon>
        <taxon>Macrostomorpha</taxon>
        <taxon>Macrostomida</taxon>
        <taxon>Macrostomidae</taxon>
        <taxon>Macrostomum</taxon>
    </lineage>
</organism>
<sequence length="125" mass="13617">PDWNCTDFFVRPNQQVGPNGIWYTKQAVGINTLGPLMKTISAKANLSKPYTGHCVRATVVTELHEAGYAVETIAKVTGNKSSTSVERYIRRGKRRDTIMTGMSEQLSIALDGTGSSERHSECGAV</sequence>
<dbReference type="InterPro" id="IPR052787">
    <property type="entry name" value="MAVS"/>
</dbReference>
<dbReference type="WBParaSite" id="maker-uti_cns_0045496-snap-gene-0.1-mRNA-1">
    <property type="protein sequence ID" value="maker-uti_cns_0045496-snap-gene-0.1-mRNA-1"/>
    <property type="gene ID" value="maker-uti_cns_0045496-snap-gene-0.1"/>
</dbReference>
<dbReference type="Proteomes" id="UP000095280">
    <property type="component" value="Unplaced"/>
</dbReference>
<evidence type="ECO:0000256" key="1">
    <source>
        <dbReference type="ARBA" id="ARBA00023172"/>
    </source>
</evidence>
<evidence type="ECO:0000313" key="2">
    <source>
        <dbReference type="Proteomes" id="UP000095280"/>
    </source>
</evidence>
<dbReference type="GO" id="GO:0015074">
    <property type="term" value="P:DNA integration"/>
    <property type="evidence" value="ECO:0007669"/>
    <property type="project" value="InterPro"/>
</dbReference>
<reference evidence="3" key="1">
    <citation type="submission" date="2016-11" db="UniProtKB">
        <authorList>
            <consortium name="WormBaseParasite"/>
        </authorList>
    </citation>
    <scope>IDENTIFICATION</scope>
</reference>
<keyword evidence="2" id="KW-1185">Reference proteome</keyword>